<dbReference type="OrthoDB" id="9802008at2"/>
<evidence type="ECO:0000313" key="12">
    <source>
        <dbReference type="EMBL" id="AOZ73467.1"/>
    </source>
</evidence>
<evidence type="ECO:0000259" key="10">
    <source>
        <dbReference type="PROSITE" id="PS51176"/>
    </source>
</evidence>
<name>A0A1D9MMD9_9ACTO</name>
<dbReference type="InterPro" id="IPR046826">
    <property type="entry name" value="PDH_N"/>
</dbReference>
<dbReference type="Gene3D" id="1.10.3660.10">
    <property type="entry name" value="6-phosphogluconate dehydrogenase C-terminal like domain"/>
    <property type="match status" value="1"/>
</dbReference>
<accession>A0A1D9MMD9</accession>
<keyword evidence="8" id="KW-0028">Amino-acid biosynthesis</keyword>
<keyword evidence="13" id="KW-1185">Reference proteome</keyword>
<evidence type="ECO:0000256" key="8">
    <source>
        <dbReference type="ARBA" id="ARBA00023141"/>
    </source>
</evidence>
<dbReference type="GO" id="GO:0008977">
    <property type="term" value="F:prephenate dehydrogenase (NAD+) activity"/>
    <property type="evidence" value="ECO:0007669"/>
    <property type="project" value="UniProtKB-EC"/>
</dbReference>
<dbReference type="PANTHER" id="PTHR21363:SF0">
    <property type="entry name" value="PREPHENATE DEHYDROGENASE [NADP(+)]"/>
    <property type="match status" value="1"/>
</dbReference>
<dbReference type="GO" id="GO:0004665">
    <property type="term" value="F:prephenate dehydrogenase (NADP+) activity"/>
    <property type="evidence" value="ECO:0007669"/>
    <property type="project" value="InterPro"/>
</dbReference>
<feature type="domain" description="Prephenate/arogenate dehydrogenase" evidence="10">
    <location>
        <begin position="9"/>
        <end position="285"/>
    </location>
</feature>
<comment type="catalytic activity">
    <reaction evidence="9">
        <text>prephenate + NAD(+) = 3-(4-hydroxyphenyl)pyruvate + CO2 + NADH</text>
        <dbReference type="Rhea" id="RHEA:13869"/>
        <dbReference type="ChEBI" id="CHEBI:16526"/>
        <dbReference type="ChEBI" id="CHEBI:29934"/>
        <dbReference type="ChEBI" id="CHEBI:36242"/>
        <dbReference type="ChEBI" id="CHEBI:57540"/>
        <dbReference type="ChEBI" id="CHEBI:57945"/>
        <dbReference type="EC" id="1.3.1.12"/>
    </reaction>
</comment>
<dbReference type="NCBIfam" id="NF005112">
    <property type="entry name" value="PRK06545.2-4"/>
    <property type="match status" value="1"/>
</dbReference>
<dbReference type="EMBL" id="CP017812">
    <property type="protein sequence ID" value="AOZ73467.1"/>
    <property type="molecule type" value="Genomic_DNA"/>
</dbReference>
<dbReference type="InterPro" id="IPR003099">
    <property type="entry name" value="Prephen_DH"/>
</dbReference>
<dbReference type="SUPFAM" id="SSF55021">
    <property type="entry name" value="ACT-like"/>
    <property type="match status" value="1"/>
</dbReference>
<keyword evidence="8" id="KW-0057">Aromatic amino acid biosynthesis</keyword>
<evidence type="ECO:0000256" key="3">
    <source>
        <dbReference type="ARBA" id="ARBA00012068"/>
    </source>
</evidence>
<evidence type="ECO:0000256" key="1">
    <source>
        <dbReference type="ARBA" id="ARBA00005067"/>
    </source>
</evidence>
<comment type="similarity">
    <text evidence="2">Belongs to the prephenate/arogenate dehydrogenase family.</text>
</comment>
<evidence type="ECO:0000256" key="9">
    <source>
        <dbReference type="ARBA" id="ARBA00049260"/>
    </source>
</evidence>
<proteinExistence type="inferred from homology"/>
<comment type="pathway">
    <text evidence="1">Amino-acid biosynthesis; L-tyrosine biosynthesis; (4-hydroxyphenyl)pyruvate from prephenate (NAD(+) route): step 1/1.</text>
</comment>
<evidence type="ECO:0000256" key="5">
    <source>
        <dbReference type="ARBA" id="ARBA00022498"/>
    </source>
</evidence>
<dbReference type="InterPro" id="IPR045865">
    <property type="entry name" value="ACT-like_dom_sf"/>
</dbReference>
<dbReference type="PANTHER" id="PTHR21363">
    <property type="entry name" value="PREPHENATE DEHYDROGENASE"/>
    <property type="match status" value="1"/>
</dbReference>
<dbReference type="SUPFAM" id="SSF51735">
    <property type="entry name" value="NAD(P)-binding Rossmann-fold domains"/>
    <property type="match status" value="1"/>
</dbReference>
<reference evidence="12 13" key="1">
    <citation type="submission" date="2016-10" db="EMBL/GenBank/DDBJ databases">
        <title>Actinomyces aegypiusis sp. nov., isolated from the Aegypius monachus in Qinghai Tibet Plateau China.</title>
        <authorList>
            <person name="Wang Y."/>
        </authorList>
    </citation>
    <scope>NUCLEOTIDE SEQUENCE [LARGE SCALE GENOMIC DNA]</scope>
    <source>
        <strain evidence="12 13">VUL4_3</strain>
    </source>
</reference>
<organism evidence="12 13">
    <name type="scientific">Boudabousia tangfeifanii</name>
    <dbReference type="NCBI Taxonomy" id="1912795"/>
    <lineage>
        <taxon>Bacteria</taxon>
        <taxon>Bacillati</taxon>
        <taxon>Actinomycetota</taxon>
        <taxon>Actinomycetes</taxon>
        <taxon>Actinomycetales</taxon>
        <taxon>Actinomycetaceae</taxon>
        <taxon>Boudabousia</taxon>
    </lineage>
</organism>
<dbReference type="Proteomes" id="UP000176288">
    <property type="component" value="Chromosome"/>
</dbReference>
<gene>
    <name evidence="12" type="ORF">BK816_04490</name>
</gene>
<evidence type="ECO:0000256" key="6">
    <source>
        <dbReference type="ARBA" id="ARBA00023002"/>
    </source>
</evidence>
<dbReference type="InterPro" id="IPR046825">
    <property type="entry name" value="PDH_C"/>
</dbReference>
<sequence length="368" mass="37795">MPAVAATKGPVLVVGTGLIGTSIALALTRLNVPVWLQDLSPTAQALAADMGAGSIYQGDDTPSLVIVATGPDVTAKVVCDCLDRFPNAIVTDVASVKEAVVAKVEDHPQASRYVGSHPMAGREVAGPAAADADLFQGRPWVCVPTEASSPTAFLAVRELATDVGAIVSQLPAKEHDQAVALVSHVPQLVSSALAARLAQAAPNALSLAGGGLRDTTRIAASDPRLWTAILGQNAKSVASVLGPLVADLNQLLSAFQASEEATVALPPGLLGAINQVMLAGNEGVKRIPGKHGDSPIQLAEVGVLVPDKPGELGRLFAEVGDAGINIEDLRIEHSVGQQVGLVWLSVAPVTAQVLSDFLTNQNWRVVLA</sequence>
<dbReference type="InterPro" id="IPR008927">
    <property type="entry name" value="6-PGluconate_DH-like_C_sf"/>
</dbReference>
<dbReference type="GO" id="GO:0070403">
    <property type="term" value="F:NAD+ binding"/>
    <property type="evidence" value="ECO:0007669"/>
    <property type="project" value="InterPro"/>
</dbReference>
<evidence type="ECO:0000256" key="4">
    <source>
        <dbReference type="ARBA" id="ARBA00016891"/>
    </source>
</evidence>
<dbReference type="UniPathway" id="UPA00122">
    <property type="reaction ID" value="UER00961"/>
</dbReference>
<evidence type="ECO:0000259" key="11">
    <source>
        <dbReference type="PROSITE" id="PS51671"/>
    </source>
</evidence>
<evidence type="ECO:0000256" key="7">
    <source>
        <dbReference type="ARBA" id="ARBA00023027"/>
    </source>
</evidence>
<feature type="domain" description="ACT" evidence="11">
    <location>
        <begin position="300"/>
        <end position="368"/>
    </location>
</feature>
<dbReference type="Gene3D" id="3.40.50.720">
    <property type="entry name" value="NAD(P)-binding Rossmann-like Domain"/>
    <property type="match status" value="1"/>
</dbReference>
<dbReference type="KEGG" id="avu:BK816_04490"/>
<protein>
    <recommendedName>
        <fullName evidence="4">Prephenate dehydrogenase</fullName>
        <ecNumber evidence="3">1.3.1.12</ecNumber>
    </recommendedName>
</protein>
<dbReference type="InterPro" id="IPR036291">
    <property type="entry name" value="NAD(P)-bd_dom_sf"/>
</dbReference>
<dbReference type="SUPFAM" id="SSF48179">
    <property type="entry name" value="6-phosphogluconate dehydrogenase C-terminal domain-like"/>
    <property type="match status" value="1"/>
</dbReference>
<dbReference type="STRING" id="1912795.BK816_04490"/>
<keyword evidence="5" id="KW-0827">Tyrosine biosynthesis</keyword>
<dbReference type="GO" id="GO:0006571">
    <property type="term" value="P:tyrosine biosynthetic process"/>
    <property type="evidence" value="ECO:0007669"/>
    <property type="project" value="UniProtKB-UniPathway"/>
</dbReference>
<evidence type="ECO:0000256" key="2">
    <source>
        <dbReference type="ARBA" id="ARBA00007964"/>
    </source>
</evidence>
<dbReference type="InterPro" id="IPR050812">
    <property type="entry name" value="Preph/Arog_dehydrog"/>
</dbReference>
<dbReference type="InterPro" id="IPR002912">
    <property type="entry name" value="ACT_dom"/>
</dbReference>
<dbReference type="EC" id="1.3.1.12" evidence="3"/>
<dbReference type="PROSITE" id="PS51176">
    <property type="entry name" value="PDH_ADH"/>
    <property type="match status" value="1"/>
</dbReference>
<dbReference type="Pfam" id="PF02153">
    <property type="entry name" value="PDH_N"/>
    <property type="match status" value="1"/>
</dbReference>
<keyword evidence="6" id="KW-0560">Oxidoreductase</keyword>
<dbReference type="AlphaFoldDB" id="A0A1D9MMD9"/>
<evidence type="ECO:0000313" key="13">
    <source>
        <dbReference type="Proteomes" id="UP000176288"/>
    </source>
</evidence>
<dbReference type="NCBIfam" id="NF005111">
    <property type="entry name" value="PRK06545.2-3"/>
    <property type="match status" value="1"/>
</dbReference>
<dbReference type="PROSITE" id="PS51671">
    <property type="entry name" value="ACT"/>
    <property type="match status" value="1"/>
</dbReference>
<keyword evidence="7" id="KW-0520">NAD</keyword>
<dbReference type="Pfam" id="PF20463">
    <property type="entry name" value="PDH_C"/>
    <property type="match status" value="1"/>
</dbReference>